<evidence type="ECO:0000313" key="1">
    <source>
        <dbReference type="EMBL" id="CUP33391.1"/>
    </source>
</evidence>
<dbReference type="EMBL" id="CYZE01000025">
    <property type="protein sequence ID" value="CUP33391.1"/>
    <property type="molecule type" value="Genomic_DNA"/>
</dbReference>
<evidence type="ECO:0000313" key="3">
    <source>
        <dbReference type="Proteomes" id="UP000095651"/>
    </source>
</evidence>
<evidence type="ECO:0000313" key="2">
    <source>
        <dbReference type="EMBL" id="RGJ08504.1"/>
    </source>
</evidence>
<evidence type="ECO:0008006" key="5">
    <source>
        <dbReference type="Google" id="ProtNLM"/>
    </source>
</evidence>
<sequence length="86" mass="10051">MITIFNRKELYSGFSMVECSRIGRILKKNKIPYIIKECDLNPIRPGFISTSAPMIQTKPIREYYLYVDKKDYEEASFLLTCEEGCV</sequence>
<dbReference type="EMBL" id="QSON01000001">
    <property type="protein sequence ID" value="RGJ08504.1"/>
    <property type="molecule type" value="Genomic_DNA"/>
</dbReference>
<protein>
    <recommendedName>
        <fullName evidence="5">DUF2007 domain-containing protein</fullName>
    </recommendedName>
</protein>
<dbReference type="AlphaFoldDB" id="A0A174ME46"/>
<name>A0A174ME46_9FIRM</name>
<dbReference type="RefSeq" id="WP_055660234.1">
    <property type="nucleotide sequence ID" value="NZ_CABIXC010000025.1"/>
</dbReference>
<dbReference type="Proteomes" id="UP000263014">
    <property type="component" value="Unassembled WGS sequence"/>
</dbReference>
<accession>A0A174ME46</accession>
<organism evidence="1 3">
    <name type="scientific">Hungatella hathewayi</name>
    <dbReference type="NCBI Taxonomy" id="154046"/>
    <lineage>
        <taxon>Bacteria</taxon>
        <taxon>Bacillati</taxon>
        <taxon>Bacillota</taxon>
        <taxon>Clostridia</taxon>
        <taxon>Lachnospirales</taxon>
        <taxon>Lachnospiraceae</taxon>
        <taxon>Hungatella</taxon>
    </lineage>
</organism>
<evidence type="ECO:0000313" key="4">
    <source>
        <dbReference type="Proteomes" id="UP000263014"/>
    </source>
</evidence>
<proteinExistence type="predicted"/>
<dbReference type="Proteomes" id="UP000095651">
    <property type="component" value="Unassembled WGS sequence"/>
</dbReference>
<reference evidence="2 4" key="2">
    <citation type="submission" date="2018-08" db="EMBL/GenBank/DDBJ databases">
        <title>A genome reference for cultivated species of the human gut microbiota.</title>
        <authorList>
            <person name="Zou Y."/>
            <person name="Xue W."/>
            <person name="Luo G."/>
        </authorList>
    </citation>
    <scope>NUCLEOTIDE SEQUENCE [LARGE SCALE GENOMIC DNA]</scope>
    <source>
        <strain evidence="2 4">TM09-12</strain>
    </source>
</reference>
<gene>
    <name evidence="2" type="ORF">DXD79_03715</name>
    <name evidence="1" type="ORF">ERS852407_05632</name>
</gene>
<reference evidence="1 3" key="1">
    <citation type="submission" date="2015-09" db="EMBL/GenBank/DDBJ databases">
        <authorList>
            <consortium name="Pathogen Informatics"/>
        </authorList>
    </citation>
    <scope>NUCLEOTIDE SEQUENCE [LARGE SCALE GENOMIC DNA]</scope>
    <source>
        <strain evidence="1 3">2789STDY5608850</strain>
    </source>
</reference>